<dbReference type="GO" id="GO:1990189">
    <property type="term" value="F:protein N-terminal-serine acetyltransferase activity"/>
    <property type="evidence" value="ECO:0007669"/>
    <property type="project" value="TreeGrafter"/>
</dbReference>
<keyword evidence="2" id="KW-0808">Transferase</keyword>
<dbReference type="RefSeq" id="WP_041966384.1">
    <property type="nucleotide sequence ID" value="NZ_BASE01000064.1"/>
</dbReference>
<keyword evidence="3" id="KW-1185">Reference proteome</keyword>
<dbReference type="PANTHER" id="PTHR43441:SF12">
    <property type="entry name" value="RIBOSOMAL N-ACETYLTRANSFERASE YDAF-RELATED"/>
    <property type="match status" value="1"/>
</dbReference>
<dbReference type="Gene3D" id="3.40.630.30">
    <property type="match status" value="1"/>
</dbReference>
<dbReference type="Proteomes" id="UP000031014">
    <property type="component" value="Unassembled WGS sequence"/>
</dbReference>
<dbReference type="SUPFAM" id="SSF55729">
    <property type="entry name" value="Acyl-CoA N-acyltransferases (Nat)"/>
    <property type="match status" value="1"/>
</dbReference>
<dbReference type="STRING" id="1321606.SAMD00020551_2804"/>
<gene>
    <name evidence="2" type="ORF">SAMD00020551_2804</name>
</gene>
<protein>
    <submittedName>
        <fullName evidence="2">Ribosomal-protein-L7p-serine acetyltransferase</fullName>
    </submittedName>
</protein>
<evidence type="ECO:0000313" key="2">
    <source>
        <dbReference type="EMBL" id="GAM14651.1"/>
    </source>
</evidence>
<dbReference type="InterPro" id="IPR016181">
    <property type="entry name" value="Acyl_CoA_acyltransferase"/>
</dbReference>
<dbReference type="PROSITE" id="PS51186">
    <property type="entry name" value="GNAT"/>
    <property type="match status" value="1"/>
</dbReference>
<dbReference type="InterPro" id="IPR000182">
    <property type="entry name" value="GNAT_dom"/>
</dbReference>
<proteinExistence type="predicted"/>
<dbReference type="EMBL" id="BASE01000064">
    <property type="protein sequence ID" value="GAM14651.1"/>
    <property type="molecule type" value="Genomic_DNA"/>
</dbReference>
<dbReference type="OrthoDB" id="9784707at2"/>
<organism evidence="2 3">
    <name type="scientific">Mesobacillus selenatarsenatis (strain DSM 18680 / JCM 14380 / FERM P-15431 / SF-1)</name>
    <dbReference type="NCBI Taxonomy" id="1321606"/>
    <lineage>
        <taxon>Bacteria</taxon>
        <taxon>Bacillati</taxon>
        <taxon>Bacillota</taxon>
        <taxon>Bacilli</taxon>
        <taxon>Bacillales</taxon>
        <taxon>Bacillaceae</taxon>
        <taxon>Mesobacillus</taxon>
    </lineage>
</organism>
<dbReference type="AlphaFoldDB" id="A0A0A8X901"/>
<dbReference type="InterPro" id="IPR051908">
    <property type="entry name" value="Ribosomal_N-acetyltransferase"/>
</dbReference>
<evidence type="ECO:0000259" key="1">
    <source>
        <dbReference type="PROSITE" id="PS51186"/>
    </source>
</evidence>
<comment type="caution">
    <text evidence="2">The sequence shown here is derived from an EMBL/GenBank/DDBJ whole genome shotgun (WGS) entry which is preliminary data.</text>
</comment>
<sequence>MLTLKVDSELELRIFEPSEAGELFWLVDSNRRYLREWLPWIDGIQSPGQFYSVIQMWQKNFQEGSSSHFGIRFRGALAGSISLHAIDWSNSQASIGYYLSEKLQGRGITIRTVKAVINHAFYELGLNRIEIRCGKDNDKSKAIPMKLGFYKEGILRDGEFLNGNFHDLIVYGLLRREWQRRHRFIP</sequence>
<name>A0A0A8X901_MESS1</name>
<evidence type="ECO:0000313" key="3">
    <source>
        <dbReference type="Proteomes" id="UP000031014"/>
    </source>
</evidence>
<dbReference type="Pfam" id="PF13302">
    <property type="entry name" value="Acetyltransf_3"/>
    <property type="match status" value="1"/>
</dbReference>
<dbReference type="PANTHER" id="PTHR43441">
    <property type="entry name" value="RIBOSOMAL-PROTEIN-SERINE ACETYLTRANSFERASE"/>
    <property type="match status" value="1"/>
</dbReference>
<dbReference type="GO" id="GO:0005737">
    <property type="term" value="C:cytoplasm"/>
    <property type="evidence" value="ECO:0007669"/>
    <property type="project" value="TreeGrafter"/>
</dbReference>
<feature type="domain" description="N-acetyltransferase" evidence="1">
    <location>
        <begin position="10"/>
        <end position="176"/>
    </location>
</feature>
<dbReference type="GO" id="GO:0008999">
    <property type="term" value="F:protein-N-terminal-alanine acetyltransferase activity"/>
    <property type="evidence" value="ECO:0007669"/>
    <property type="project" value="TreeGrafter"/>
</dbReference>
<reference evidence="2 3" key="1">
    <citation type="submission" date="2013-06" db="EMBL/GenBank/DDBJ databases">
        <title>Whole genome shotgun sequence of Bacillus selenatarsenatis SF-1.</title>
        <authorList>
            <person name="Kuroda M."/>
            <person name="Sei K."/>
            <person name="Yamashita M."/>
            <person name="Ike M."/>
        </authorList>
    </citation>
    <scope>NUCLEOTIDE SEQUENCE [LARGE SCALE GENOMIC DNA]</scope>
    <source>
        <strain evidence="2 3">SF-1</strain>
    </source>
</reference>
<accession>A0A0A8X901</accession>